<feature type="binding site" evidence="4">
    <location>
        <position position="183"/>
    </location>
    <ligand>
        <name>D-glyceraldehyde 3-phosphate</name>
        <dbReference type="ChEBI" id="CHEBI:59776"/>
    </ligand>
</feature>
<reference evidence="10" key="1">
    <citation type="journal article" date="2021" name="Environ. Microbiol.">
        <title>Genomic characterization of three novel Desulfobacterota classes expand the metabolic and phylogenetic diversity of the phylum.</title>
        <authorList>
            <person name="Murphy C.L."/>
            <person name="Biggerstaff J."/>
            <person name="Eichhorn A."/>
            <person name="Ewing E."/>
            <person name="Shahan R."/>
            <person name="Soriano D."/>
            <person name="Stewart S."/>
            <person name="VanMol K."/>
            <person name="Walker R."/>
            <person name="Walters P."/>
            <person name="Elshahed M.S."/>
            <person name="Youssef N.H."/>
        </authorList>
    </citation>
    <scope>NUCLEOTIDE SEQUENCE</scope>
    <source>
        <strain evidence="10">Zod_Metabat.24</strain>
    </source>
</reference>
<dbReference type="GO" id="GO:0016620">
    <property type="term" value="F:oxidoreductase activity, acting on the aldehyde or oxo group of donors, NAD or NADP as acceptor"/>
    <property type="evidence" value="ECO:0007669"/>
    <property type="project" value="InterPro"/>
</dbReference>
<keyword evidence="5" id="KW-0547">Nucleotide-binding</keyword>
<dbReference type="Pfam" id="PF02800">
    <property type="entry name" value="Gp_dh_C"/>
    <property type="match status" value="1"/>
</dbReference>
<dbReference type="EC" id="1.2.1.-" evidence="8"/>
<name>A0A9D8PN16_9DELT</name>
<evidence type="ECO:0000256" key="3">
    <source>
        <dbReference type="PIRSR" id="PIRSR000149-1"/>
    </source>
</evidence>
<dbReference type="InterPro" id="IPR020828">
    <property type="entry name" value="GlycerAld_3-P_DH_NAD(P)-bd"/>
</dbReference>
<dbReference type="NCBIfam" id="TIGR01534">
    <property type="entry name" value="GAPDH-I"/>
    <property type="match status" value="1"/>
</dbReference>
<dbReference type="Gene3D" id="3.40.50.720">
    <property type="entry name" value="NAD(P)-binding Rossmann-like Domain"/>
    <property type="match status" value="1"/>
</dbReference>
<evidence type="ECO:0000256" key="8">
    <source>
        <dbReference type="RuleBase" id="RU361160"/>
    </source>
</evidence>
<dbReference type="SUPFAM" id="SSF55347">
    <property type="entry name" value="Glyceraldehyde-3-phosphate dehydrogenase-like, C-terminal domain"/>
    <property type="match status" value="1"/>
</dbReference>
<sequence>MTRIAINGLGRIGKLVLRHYIQDDPEGIEIVAANDLTPIEELAYLVEYDSVHRRASFGVGNEGDSLILGSKKIEVTNETDPEKLPWGKMGVDIVLECTGRFRRREDAAKHITAGARKVVISAPSESADLTVVMGVNESLYDNGKHDIISNASCTTNSLAPPVKVLNDAFGIEYLMVTTIHAYTASQALVDKATASLKRTRGRAAAVSLIPTSTGAAKATALVIPELDGKMDAIAVRTPVPDGALTDIVAHLKKDVTVEGVNGELKRAAEGPMKKIIEFNEDQIVSADILGNSHSAIVDAPSTRVIMNRVVKLLVWYDNEYGYAGRLLDLAKYIAGR</sequence>
<feature type="binding site" evidence="5">
    <location>
        <begin position="11"/>
        <end position="12"/>
    </location>
    <ligand>
        <name>NAD(+)</name>
        <dbReference type="ChEBI" id="CHEBI:57540"/>
    </ligand>
</feature>
<dbReference type="FunFam" id="3.40.50.720:FF:000001">
    <property type="entry name" value="Glyceraldehyde-3-phosphate dehydrogenase"/>
    <property type="match status" value="1"/>
</dbReference>
<dbReference type="GO" id="GO:0050661">
    <property type="term" value="F:NADP binding"/>
    <property type="evidence" value="ECO:0007669"/>
    <property type="project" value="InterPro"/>
</dbReference>
<dbReference type="SMART" id="SM00846">
    <property type="entry name" value="Gp_dh_N"/>
    <property type="match status" value="1"/>
</dbReference>
<gene>
    <name evidence="10" type="primary">gap</name>
    <name evidence="10" type="ORF">JW984_04085</name>
</gene>
<reference evidence="10" key="2">
    <citation type="submission" date="2021-01" db="EMBL/GenBank/DDBJ databases">
        <authorList>
            <person name="Hahn C.R."/>
            <person name="Youssef N.H."/>
            <person name="Elshahed M."/>
        </authorList>
    </citation>
    <scope>NUCLEOTIDE SEQUENCE</scope>
    <source>
        <strain evidence="10">Zod_Metabat.24</strain>
    </source>
</reference>
<dbReference type="Gene3D" id="3.30.360.10">
    <property type="entry name" value="Dihydrodipicolinate Reductase, domain 2"/>
    <property type="match status" value="1"/>
</dbReference>
<evidence type="ECO:0000259" key="9">
    <source>
        <dbReference type="SMART" id="SM00846"/>
    </source>
</evidence>
<dbReference type="SUPFAM" id="SSF51735">
    <property type="entry name" value="NAD(P)-binding Rossmann-fold domains"/>
    <property type="match status" value="1"/>
</dbReference>
<evidence type="ECO:0000313" key="11">
    <source>
        <dbReference type="Proteomes" id="UP000809273"/>
    </source>
</evidence>
<dbReference type="InterPro" id="IPR020831">
    <property type="entry name" value="GlycerAld/Erythrose_P_DH"/>
</dbReference>
<dbReference type="Pfam" id="PF00044">
    <property type="entry name" value="Gp_dh_N"/>
    <property type="match status" value="1"/>
</dbReference>
<dbReference type="InterPro" id="IPR020830">
    <property type="entry name" value="GlycerAld_3-P_DH_AS"/>
</dbReference>
<proteinExistence type="inferred from homology"/>
<keyword evidence="5" id="KW-0520">NAD</keyword>
<dbReference type="GO" id="GO:0051287">
    <property type="term" value="F:NAD binding"/>
    <property type="evidence" value="ECO:0007669"/>
    <property type="project" value="InterPro"/>
</dbReference>
<dbReference type="GO" id="GO:0006006">
    <property type="term" value="P:glucose metabolic process"/>
    <property type="evidence" value="ECO:0007669"/>
    <property type="project" value="InterPro"/>
</dbReference>
<evidence type="ECO:0000256" key="5">
    <source>
        <dbReference type="PIRSR" id="PIRSR000149-3"/>
    </source>
</evidence>
<feature type="binding site" evidence="4">
    <location>
        <position position="236"/>
    </location>
    <ligand>
        <name>D-glyceraldehyde 3-phosphate</name>
        <dbReference type="ChEBI" id="CHEBI:59776"/>
    </ligand>
</feature>
<dbReference type="InterPro" id="IPR020829">
    <property type="entry name" value="GlycerAld_3-P_DH_cat"/>
</dbReference>
<evidence type="ECO:0000256" key="2">
    <source>
        <dbReference type="ARBA" id="ARBA00023002"/>
    </source>
</evidence>
<dbReference type="PRINTS" id="PR00078">
    <property type="entry name" value="G3PDHDRGNASE"/>
</dbReference>
<evidence type="ECO:0000256" key="4">
    <source>
        <dbReference type="PIRSR" id="PIRSR000149-2"/>
    </source>
</evidence>
<protein>
    <recommendedName>
        <fullName evidence="8">Glyceraldehyde-3-phosphate dehydrogenase</fullName>
        <ecNumber evidence="8">1.2.1.-</ecNumber>
    </recommendedName>
</protein>
<evidence type="ECO:0000256" key="1">
    <source>
        <dbReference type="ARBA" id="ARBA00007406"/>
    </source>
</evidence>
<keyword evidence="2 8" id="KW-0560">Oxidoreductase</keyword>
<dbReference type="InterPro" id="IPR006424">
    <property type="entry name" value="Glyceraldehyde-3-P_DH_1"/>
</dbReference>
<dbReference type="PIRSF" id="PIRSF000149">
    <property type="entry name" value="GAP_DH"/>
    <property type="match status" value="1"/>
</dbReference>
<comment type="similarity">
    <text evidence="1 7">Belongs to the glyceraldehyde-3-phosphate dehydrogenase family.</text>
</comment>
<feature type="domain" description="Glyceraldehyde 3-phosphate dehydrogenase NAD(P) binding" evidence="9">
    <location>
        <begin position="2"/>
        <end position="153"/>
    </location>
</feature>
<evidence type="ECO:0000313" key="10">
    <source>
        <dbReference type="EMBL" id="MBN1572358.1"/>
    </source>
</evidence>
<comment type="caution">
    <text evidence="10">The sequence shown here is derived from an EMBL/GenBank/DDBJ whole genome shotgun (WGS) entry which is preliminary data.</text>
</comment>
<feature type="active site" description="Nucleophile" evidence="3">
    <location>
        <position position="153"/>
    </location>
</feature>
<dbReference type="EMBL" id="JAFGIX010000020">
    <property type="protein sequence ID" value="MBN1572358.1"/>
    <property type="molecule type" value="Genomic_DNA"/>
</dbReference>
<dbReference type="InterPro" id="IPR036291">
    <property type="entry name" value="NAD(P)-bd_dom_sf"/>
</dbReference>
<evidence type="ECO:0000256" key="7">
    <source>
        <dbReference type="RuleBase" id="RU000397"/>
    </source>
</evidence>
<feature type="binding site" evidence="4">
    <location>
        <begin position="152"/>
        <end position="154"/>
    </location>
    <ligand>
        <name>D-glyceraldehyde 3-phosphate</name>
        <dbReference type="ChEBI" id="CHEBI:59776"/>
    </ligand>
</feature>
<dbReference type="AlphaFoldDB" id="A0A9D8PN16"/>
<dbReference type="PROSITE" id="PS00071">
    <property type="entry name" value="GAPDH"/>
    <property type="match status" value="1"/>
</dbReference>
<feature type="binding site" evidence="5">
    <location>
        <position position="121"/>
    </location>
    <ligand>
        <name>NAD(+)</name>
        <dbReference type="ChEBI" id="CHEBI:57540"/>
    </ligand>
</feature>
<dbReference type="Proteomes" id="UP000809273">
    <property type="component" value="Unassembled WGS sequence"/>
</dbReference>
<feature type="binding site" evidence="4">
    <location>
        <begin position="213"/>
        <end position="214"/>
    </location>
    <ligand>
        <name>D-glyceraldehyde 3-phosphate</name>
        <dbReference type="ChEBI" id="CHEBI:59776"/>
    </ligand>
</feature>
<dbReference type="CDD" id="cd18126">
    <property type="entry name" value="GAPDH_I_C"/>
    <property type="match status" value="1"/>
</dbReference>
<feature type="site" description="Activates thiol group during catalysis" evidence="6">
    <location>
        <position position="180"/>
    </location>
</feature>
<evidence type="ECO:0000256" key="6">
    <source>
        <dbReference type="PIRSR" id="PIRSR000149-4"/>
    </source>
</evidence>
<feature type="binding site" evidence="5">
    <location>
        <position position="318"/>
    </location>
    <ligand>
        <name>NAD(+)</name>
        <dbReference type="ChEBI" id="CHEBI:57540"/>
    </ligand>
</feature>
<accession>A0A9D8PN16</accession>
<dbReference type="CDD" id="cd05214">
    <property type="entry name" value="GAPDH_I_N"/>
    <property type="match status" value="1"/>
</dbReference>
<dbReference type="FunFam" id="3.30.360.10:FF:000002">
    <property type="entry name" value="Glyceraldehyde-3-phosphate dehydrogenase"/>
    <property type="match status" value="1"/>
</dbReference>
<organism evidence="10 11">
    <name type="scientific">Candidatus Zymogenus saltonus</name>
    <dbReference type="NCBI Taxonomy" id="2844893"/>
    <lineage>
        <taxon>Bacteria</taxon>
        <taxon>Deltaproteobacteria</taxon>
        <taxon>Candidatus Zymogenia</taxon>
        <taxon>Candidatus Zymogeniales</taxon>
        <taxon>Candidatus Zymogenaceae</taxon>
        <taxon>Candidatus Zymogenus</taxon>
    </lineage>
</organism>
<feature type="binding site" evidence="5">
    <location>
        <position position="35"/>
    </location>
    <ligand>
        <name>NAD(+)</name>
        <dbReference type="ChEBI" id="CHEBI:57540"/>
    </ligand>
</feature>
<dbReference type="PANTHER" id="PTHR43148">
    <property type="entry name" value="GLYCERALDEHYDE-3-PHOSPHATE DEHYDROGENASE 2"/>
    <property type="match status" value="1"/>
</dbReference>